<evidence type="ECO:0000256" key="1">
    <source>
        <dbReference type="ARBA" id="ARBA00005937"/>
    </source>
</evidence>
<organism evidence="6 7">
    <name type="scientific">Thermus tengchongensis</name>
    <dbReference type="NCBI Taxonomy" id="1214928"/>
    <lineage>
        <taxon>Bacteria</taxon>
        <taxon>Thermotogati</taxon>
        <taxon>Deinococcota</taxon>
        <taxon>Deinococci</taxon>
        <taxon>Thermales</taxon>
        <taxon>Thermaceae</taxon>
        <taxon>Thermus</taxon>
    </lineage>
</organism>
<dbReference type="InterPro" id="IPR045747">
    <property type="entry name" value="CRISPR-assoc_prot_Cas6_N_sf"/>
</dbReference>
<dbReference type="CDD" id="cd21140">
    <property type="entry name" value="Cas6_I-like"/>
    <property type="match status" value="1"/>
</dbReference>
<dbReference type="InterPro" id="IPR010156">
    <property type="entry name" value="CRISPR-assoc_prot_Cas6"/>
</dbReference>
<keyword evidence="7" id="KW-1185">Reference proteome</keyword>
<dbReference type="Pfam" id="PF01881">
    <property type="entry name" value="Cas_Cas6_C"/>
    <property type="match status" value="1"/>
</dbReference>
<dbReference type="NCBIfam" id="TIGR01877">
    <property type="entry name" value="cas_cas6"/>
    <property type="match status" value="1"/>
</dbReference>
<dbReference type="Gene3D" id="3.30.70.1890">
    <property type="match status" value="1"/>
</dbReference>
<evidence type="ECO:0000256" key="4">
    <source>
        <dbReference type="PIRNR" id="PIRNR005054"/>
    </source>
</evidence>
<dbReference type="RefSeq" id="WP_135343829.1">
    <property type="nucleotide sequence ID" value="NZ_ML214256.1"/>
</dbReference>
<accession>A0ABY2K876</accession>
<dbReference type="PANTHER" id="PTHR36984:SF1">
    <property type="entry name" value="CRISPR-ASSOCIATED ENDORIBONUCLEASE CAS6 1"/>
    <property type="match status" value="1"/>
</dbReference>
<dbReference type="Proteomes" id="UP000297244">
    <property type="component" value="Unassembled WGS sequence"/>
</dbReference>
<proteinExistence type="inferred from homology"/>
<dbReference type="PANTHER" id="PTHR36984">
    <property type="entry name" value="CRISPR-ASSOCIATED ENDORIBONUCLEASE CAS6 1"/>
    <property type="match status" value="1"/>
</dbReference>
<evidence type="ECO:0000259" key="5">
    <source>
        <dbReference type="Pfam" id="PF01881"/>
    </source>
</evidence>
<sequence>MLPPFRLKLRFHGEGYLPVTYREGVQAALYQLLPSPLGEKLHDGGLLEGTRPLKLFVFSRLLGLEYLPQTKSFRVRGDVILYFASALPEVLEGAIQGVWRNGGMAVHGLELSLKGLEQEPIPEVEGALEVEALAPIAVYRTLGGTTQYYNPWNREFALLISENLSRKAGALGLEGGRVAVRPLGVKPAHKRLERYQGTWVEGWMGRYRLEGPPTLLRLALLAGLGSKNSQGFGFVREAAP</sequence>
<dbReference type="PIRSF" id="PIRSF005054">
    <property type="entry name" value="PF1131"/>
    <property type="match status" value="1"/>
</dbReference>
<dbReference type="Gene3D" id="3.30.70.1900">
    <property type="match status" value="1"/>
</dbReference>
<evidence type="ECO:0000313" key="6">
    <source>
        <dbReference type="EMBL" id="TFU15074.1"/>
    </source>
</evidence>
<comment type="function">
    <text evidence="4">CRISPR (clustered regularly interspaced short palindromic repeat), is an adaptive immune system that provides protection against mobile genetic elements (viruses, transposable elements and conjugative plasmids). CRISPR clusters contain sequences complementary to antecedent mobile elements and target invading nucleic acids. CRISPR clusters are transcribed and processed into CRISPR RNA (crRNA).</text>
</comment>
<comment type="similarity">
    <text evidence="1 4">Belongs to the CRISPR-associated protein Cas6/Cse3/CasE family.</text>
</comment>
<dbReference type="EMBL" id="SKBL01000021">
    <property type="protein sequence ID" value="TFU15074.1"/>
    <property type="molecule type" value="Genomic_DNA"/>
</dbReference>
<comment type="caution">
    <text evidence="6">The sequence shown here is derived from an EMBL/GenBank/DDBJ whole genome shotgun (WGS) entry which is preliminary data.</text>
</comment>
<evidence type="ECO:0000313" key="7">
    <source>
        <dbReference type="Proteomes" id="UP000297244"/>
    </source>
</evidence>
<evidence type="ECO:0000256" key="3">
    <source>
        <dbReference type="ARBA" id="ARBA00023118"/>
    </source>
</evidence>
<name>A0ABY2K876_9DEIN</name>
<keyword evidence="2" id="KW-0694">RNA-binding</keyword>
<reference evidence="6 7" key="1">
    <citation type="submission" date="2019-03" db="EMBL/GenBank/DDBJ databases">
        <title>Thermus tengchongensis species for the arsenic transformation mechanism.</title>
        <authorList>
            <person name="Yuan G.C."/>
        </authorList>
    </citation>
    <scope>NUCLEOTIDE SEQUENCE [LARGE SCALE GENOMIC DNA]</scope>
    <source>
        <strain evidence="6 7">15Y</strain>
    </source>
</reference>
<evidence type="ECO:0000256" key="2">
    <source>
        <dbReference type="ARBA" id="ARBA00022884"/>
    </source>
</evidence>
<gene>
    <name evidence="6" type="primary">cas6</name>
    <name evidence="6" type="ORF">E0489_10760</name>
</gene>
<feature type="domain" description="CRISPR associated protein Cas6 C-terminal" evidence="5">
    <location>
        <begin position="125"/>
        <end position="235"/>
    </location>
</feature>
<protein>
    <recommendedName>
        <fullName evidence="4">CRISPR-associated endoribonuclease</fullName>
    </recommendedName>
</protein>
<keyword evidence="3" id="KW-0051">Antiviral defense</keyword>
<dbReference type="InterPro" id="IPR049435">
    <property type="entry name" value="Cas_Cas6_C"/>
</dbReference>